<evidence type="ECO:0000259" key="3">
    <source>
        <dbReference type="Pfam" id="PF00501"/>
    </source>
</evidence>
<keyword evidence="2 5" id="KW-0436">Ligase</keyword>
<dbReference type="FunFam" id="3.30.300.30:FF:000008">
    <property type="entry name" value="2,3-dihydroxybenzoate-AMP ligase"/>
    <property type="match status" value="1"/>
</dbReference>
<dbReference type="FunFam" id="3.40.50.12780:FF:000003">
    <property type="entry name" value="Long-chain-fatty-acid--CoA ligase FadD"/>
    <property type="match status" value="1"/>
</dbReference>
<dbReference type="Gene3D" id="3.40.50.980">
    <property type="match status" value="2"/>
</dbReference>
<accession>A0A806KHS9</accession>
<dbReference type="InterPro" id="IPR020845">
    <property type="entry name" value="AMP-binding_CS"/>
</dbReference>
<evidence type="ECO:0000256" key="2">
    <source>
        <dbReference type="ARBA" id="ARBA00022598"/>
    </source>
</evidence>
<protein>
    <submittedName>
        <fullName evidence="5">Long-chain-fatty-acid--CoA ligase</fullName>
        <ecNumber evidence="5">6.2.1.3</ecNumber>
    </submittedName>
</protein>
<dbReference type="PANTHER" id="PTHR43201">
    <property type="entry name" value="ACYL-COA SYNTHETASE"/>
    <property type="match status" value="1"/>
</dbReference>
<feature type="domain" description="AMP-binding enzyme C-terminal" evidence="4">
    <location>
        <begin position="453"/>
        <end position="528"/>
    </location>
</feature>
<dbReference type="PANTHER" id="PTHR43201:SF5">
    <property type="entry name" value="MEDIUM-CHAIN ACYL-COA LIGASE ACSF2, MITOCHONDRIAL"/>
    <property type="match status" value="1"/>
</dbReference>
<dbReference type="CDD" id="cd05917">
    <property type="entry name" value="FACL_like_2"/>
    <property type="match status" value="1"/>
</dbReference>
<dbReference type="GO" id="GO:0004467">
    <property type="term" value="F:long-chain fatty acid-CoA ligase activity"/>
    <property type="evidence" value="ECO:0007669"/>
    <property type="project" value="UniProtKB-EC"/>
</dbReference>
<dbReference type="AlphaFoldDB" id="A0A806KHS9"/>
<dbReference type="InterPro" id="IPR045851">
    <property type="entry name" value="AMP-bd_C_sf"/>
</dbReference>
<name>A0A806KHS9_9BACT</name>
<dbReference type="GO" id="GO:0031956">
    <property type="term" value="F:medium-chain fatty acid-CoA ligase activity"/>
    <property type="evidence" value="ECO:0007669"/>
    <property type="project" value="TreeGrafter"/>
</dbReference>
<organism evidence="5">
    <name type="scientific">uncultured bacterium contig00051</name>
    <dbReference type="NCBI Taxonomy" id="1181535"/>
    <lineage>
        <taxon>Bacteria</taxon>
        <taxon>environmental samples</taxon>
    </lineage>
</organism>
<evidence type="ECO:0000259" key="4">
    <source>
        <dbReference type="Pfam" id="PF13193"/>
    </source>
</evidence>
<feature type="domain" description="AMP-dependent synthetase/ligase" evidence="3">
    <location>
        <begin position="13"/>
        <end position="402"/>
    </location>
</feature>
<evidence type="ECO:0000256" key="1">
    <source>
        <dbReference type="ARBA" id="ARBA00006432"/>
    </source>
</evidence>
<sequence>MEYIEKTLSQVLREKTAAHPDHDFLVYSDRNLHFTYGEFDKRVDDLAKGFLALGVKKGDHVGIWATNVPDWNTVLFACARIGAVLVTVNTSYKTHELDYVLKQSDMVCLCVIDGWRDSDYIGMVNELVPELKTSQRGHIDSAKYPCLKYIVHVGQQKHRGMFSFNEVLLLGQHTDPALLREIEASLDTNDVVNMQYTSGTTGFPKGVMLTHRNILNNGLGIGDNQRLTEKDIVCLPVPLFHCFGLVLGMMAVVTHGSTAALLEWFDPLLVLATVQKEKCTALYGVPTMFIAELNHPMFKMFNLSSLRTGIMAGSPCPIETMRQVIDQMNMSEVTICYGLTESSPVMTQTRYDDGLIVKVETVGRCLPGVEVTIRDPETGEECPDGTHGEFCCRGYNTMKGYYKMPEATAQCIDQKGWLHSGDRGVKDGDGNFRVTGRIKDMIIRGGENISPKEVEDFLYTMPGVKDVQVAAIASEKYGEEVGAFIILRPDIKMTEEDVIDFCRGKIARFKTPKYVFFIDKYPLTASGKIQKYLLREMGNKMVKERNNA</sequence>
<dbReference type="Gene3D" id="2.30.38.10">
    <property type="entry name" value="Luciferase, Domain 3"/>
    <property type="match status" value="1"/>
</dbReference>
<dbReference type="PROSITE" id="PS00455">
    <property type="entry name" value="AMP_BINDING"/>
    <property type="match status" value="1"/>
</dbReference>
<dbReference type="InterPro" id="IPR025110">
    <property type="entry name" value="AMP-bd_C"/>
</dbReference>
<reference evidence="5" key="1">
    <citation type="submission" date="2012-03" db="EMBL/GenBank/DDBJ databases">
        <title>Functional metagenomics reveals considerable lignocellulase gene clusters in the gut microbiome of a wood-feeding higher termite.</title>
        <authorList>
            <person name="Liu N."/>
        </authorList>
    </citation>
    <scope>NUCLEOTIDE SEQUENCE</scope>
</reference>
<dbReference type="EC" id="6.2.1.3" evidence="5"/>
<evidence type="ECO:0000313" key="5">
    <source>
        <dbReference type="EMBL" id="AGS54157.1"/>
    </source>
</evidence>
<dbReference type="InterPro" id="IPR000873">
    <property type="entry name" value="AMP-dep_synth/lig_dom"/>
</dbReference>
<dbReference type="Pfam" id="PF00501">
    <property type="entry name" value="AMP-binding"/>
    <property type="match status" value="1"/>
</dbReference>
<dbReference type="Gene3D" id="3.30.300.30">
    <property type="match status" value="1"/>
</dbReference>
<proteinExistence type="inferred from homology"/>
<comment type="similarity">
    <text evidence="1">Belongs to the ATP-dependent AMP-binding enzyme family.</text>
</comment>
<dbReference type="EMBL" id="JQ844278">
    <property type="protein sequence ID" value="AGS54157.1"/>
    <property type="molecule type" value="Genomic_DNA"/>
</dbReference>
<dbReference type="Pfam" id="PF13193">
    <property type="entry name" value="AMP-binding_C"/>
    <property type="match status" value="1"/>
</dbReference>
<dbReference type="SUPFAM" id="SSF56801">
    <property type="entry name" value="Acetyl-CoA synthetase-like"/>
    <property type="match status" value="1"/>
</dbReference>